<dbReference type="Proteomes" id="UP000002508">
    <property type="component" value="Chromosome"/>
</dbReference>
<accession>B8G9H5</accession>
<name>B8G9H5_CHLAD</name>
<sequence length="68" mass="7749">MEPQLYHAVAKLADRLFQIAMVLQREIVIASAIHRCRSPGKNMFHQYLTLLVPSRIDGLAMQIQTITT</sequence>
<keyword evidence="2" id="KW-1185">Reference proteome</keyword>
<reference evidence="1" key="1">
    <citation type="submission" date="2008-12" db="EMBL/GenBank/DDBJ databases">
        <title>Complete sequence of Chloroflexus aggregans DSM 9485.</title>
        <authorList>
            <consortium name="US DOE Joint Genome Institute"/>
            <person name="Lucas S."/>
            <person name="Copeland A."/>
            <person name="Lapidus A."/>
            <person name="Glavina del Rio T."/>
            <person name="Dalin E."/>
            <person name="Tice H."/>
            <person name="Pitluck S."/>
            <person name="Foster B."/>
            <person name="Larimer F."/>
            <person name="Land M."/>
            <person name="Hauser L."/>
            <person name="Kyrpides N."/>
            <person name="Mikhailova N."/>
            <person name="Bryant D."/>
            <person name="Richardson P."/>
        </authorList>
    </citation>
    <scope>NUCLEOTIDE SEQUENCE</scope>
    <source>
        <strain evidence="1">DSM 9485</strain>
    </source>
</reference>
<evidence type="ECO:0000313" key="1">
    <source>
        <dbReference type="EMBL" id="ACL26328.1"/>
    </source>
</evidence>
<proteinExistence type="predicted"/>
<dbReference type="STRING" id="326427.Cagg_3489"/>
<dbReference type="HOGENOM" id="CLU_2786317_0_0_0"/>
<protein>
    <submittedName>
        <fullName evidence="1">Uncharacterized protein</fullName>
    </submittedName>
</protein>
<gene>
    <name evidence="1" type="ordered locus">Cagg_3489</name>
</gene>
<dbReference type="AlphaFoldDB" id="B8G9H5"/>
<organism evidence="1 2">
    <name type="scientific">Chloroflexus aggregans (strain MD-66 / DSM 9485)</name>
    <dbReference type="NCBI Taxonomy" id="326427"/>
    <lineage>
        <taxon>Bacteria</taxon>
        <taxon>Bacillati</taxon>
        <taxon>Chloroflexota</taxon>
        <taxon>Chloroflexia</taxon>
        <taxon>Chloroflexales</taxon>
        <taxon>Chloroflexineae</taxon>
        <taxon>Chloroflexaceae</taxon>
        <taxon>Chloroflexus</taxon>
    </lineage>
</organism>
<dbReference type="KEGG" id="cag:Cagg_3489"/>
<evidence type="ECO:0000313" key="2">
    <source>
        <dbReference type="Proteomes" id="UP000002508"/>
    </source>
</evidence>
<dbReference type="EMBL" id="CP001337">
    <property type="protein sequence ID" value="ACL26328.1"/>
    <property type="molecule type" value="Genomic_DNA"/>
</dbReference>